<comment type="similarity">
    <text evidence="2">Belongs to the ABC-2 integral membrane protein family.</text>
</comment>
<dbReference type="PANTHER" id="PTHR30294">
    <property type="entry name" value="MEMBRANE COMPONENT OF ABC TRANSPORTER YHHJ-RELATED"/>
    <property type="match status" value="1"/>
</dbReference>
<feature type="domain" description="ABC transmembrane type-2" evidence="10">
    <location>
        <begin position="107"/>
        <end position="333"/>
    </location>
</feature>
<evidence type="ECO:0000256" key="2">
    <source>
        <dbReference type="ARBA" id="ARBA00007783"/>
    </source>
</evidence>
<evidence type="ECO:0000313" key="11">
    <source>
        <dbReference type="EMBL" id="GAA4991992.1"/>
    </source>
</evidence>
<gene>
    <name evidence="11" type="ORF">GCM10023205_75480</name>
</gene>
<evidence type="ECO:0000259" key="10">
    <source>
        <dbReference type="PROSITE" id="PS51012"/>
    </source>
</evidence>
<feature type="transmembrane region" description="Helical" evidence="9">
    <location>
        <begin position="308"/>
        <end position="330"/>
    </location>
</feature>
<feature type="transmembrane region" description="Helical" evidence="9">
    <location>
        <begin position="140"/>
        <end position="164"/>
    </location>
</feature>
<protein>
    <submittedName>
        <fullName evidence="11">ABC transporter permease</fullName>
    </submittedName>
</protein>
<evidence type="ECO:0000256" key="4">
    <source>
        <dbReference type="ARBA" id="ARBA00022475"/>
    </source>
</evidence>
<reference evidence="12" key="1">
    <citation type="journal article" date="2019" name="Int. J. Syst. Evol. Microbiol.">
        <title>The Global Catalogue of Microorganisms (GCM) 10K type strain sequencing project: providing services to taxonomists for standard genome sequencing and annotation.</title>
        <authorList>
            <consortium name="The Broad Institute Genomics Platform"/>
            <consortium name="The Broad Institute Genome Sequencing Center for Infectious Disease"/>
            <person name="Wu L."/>
            <person name="Ma J."/>
        </authorList>
    </citation>
    <scope>NUCLEOTIDE SEQUENCE [LARGE SCALE GENOMIC DNA]</scope>
    <source>
        <strain evidence="12">JCM 17986</strain>
    </source>
</reference>
<sequence length="360" mass="37849">MWAMILKEFLELRRDRRTMAMIIALPLVLLVVFGYAANFRVSDVPTYVYGPQAEQTAAALKAPYDVTKVDPSGDADDAREALRSRDAGAVVVTQPGAGPATVMIDGSNLFSAQAAASAALASGGALKPNVLFNPQLKTSWVMVPALIGMIMAFIGTIITAIGLVRERQAGTLEQLAVMPFKASDVIVGKIAPYFVLAAVDMILVTVLGCLLFGVPFTGSVAVLALGSALFLFTVLGIGVLISSFSQNQGQAMQMALLTLMPQILLSGMIFPLEAMAAGVRWIGYLFPLTYFNLISNGVMLRDAPIDSLVMPLAVLAGMAVVVFTAAVLRFRRDLAPAAPKGTGKTPAGTARVPASAGEAR</sequence>
<comment type="caution">
    <text evidence="11">The sequence shown here is derived from an EMBL/GenBank/DDBJ whole genome shotgun (WGS) entry which is preliminary data.</text>
</comment>
<keyword evidence="12" id="KW-1185">Reference proteome</keyword>
<evidence type="ECO:0000256" key="5">
    <source>
        <dbReference type="ARBA" id="ARBA00022692"/>
    </source>
</evidence>
<keyword evidence="5 9" id="KW-0812">Transmembrane</keyword>
<name>A0ABP9I910_9ACTN</name>
<accession>A0ABP9I910</accession>
<dbReference type="PROSITE" id="PS51012">
    <property type="entry name" value="ABC_TM2"/>
    <property type="match status" value="1"/>
</dbReference>
<evidence type="ECO:0000256" key="9">
    <source>
        <dbReference type="SAM" id="Phobius"/>
    </source>
</evidence>
<evidence type="ECO:0000313" key="12">
    <source>
        <dbReference type="Proteomes" id="UP001500466"/>
    </source>
</evidence>
<evidence type="ECO:0000256" key="3">
    <source>
        <dbReference type="ARBA" id="ARBA00022448"/>
    </source>
</evidence>
<keyword evidence="7 9" id="KW-0472">Membrane</keyword>
<dbReference type="Pfam" id="PF12698">
    <property type="entry name" value="ABC2_membrane_3"/>
    <property type="match status" value="1"/>
</dbReference>
<keyword evidence="3" id="KW-0813">Transport</keyword>
<dbReference type="PANTHER" id="PTHR30294:SF29">
    <property type="entry name" value="MULTIDRUG ABC TRANSPORTER PERMEASE YBHS-RELATED"/>
    <property type="match status" value="1"/>
</dbReference>
<keyword evidence="4" id="KW-1003">Cell membrane</keyword>
<dbReference type="InterPro" id="IPR047817">
    <property type="entry name" value="ABC2_TM_bact-type"/>
</dbReference>
<dbReference type="InterPro" id="IPR013525">
    <property type="entry name" value="ABC2_TM"/>
</dbReference>
<feature type="region of interest" description="Disordered" evidence="8">
    <location>
        <begin position="338"/>
        <end position="360"/>
    </location>
</feature>
<keyword evidence="6 9" id="KW-1133">Transmembrane helix</keyword>
<organism evidence="11 12">
    <name type="scientific">Yinghuangia aomiensis</name>
    <dbReference type="NCBI Taxonomy" id="676205"/>
    <lineage>
        <taxon>Bacteria</taxon>
        <taxon>Bacillati</taxon>
        <taxon>Actinomycetota</taxon>
        <taxon>Actinomycetes</taxon>
        <taxon>Kitasatosporales</taxon>
        <taxon>Streptomycetaceae</taxon>
        <taxon>Yinghuangia</taxon>
    </lineage>
</organism>
<dbReference type="EMBL" id="BAABHS010000045">
    <property type="protein sequence ID" value="GAA4991992.1"/>
    <property type="molecule type" value="Genomic_DNA"/>
</dbReference>
<proteinExistence type="inferred from homology"/>
<feature type="transmembrane region" description="Helical" evidence="9">
    <location>
        <begin position="20"/>
        <end position="37"/>
    </location>
</feature>
<evidence type="ECO:0000256" key="7">
    <source>
        <dbReference type="ARBA" id="ARBA00023136"/>
    </source>
</evidence>
<evidence type="ECO:0000256" key="6">
    <source>
        <dbReference type="ARBA" id="ARBA00022989"/>
    </source>
</evidence>
<comment type="subcellular location">
    <subcellularLocation>
        <location evidence="1">Cell membrane</location>
        <topology evidence="1">Multi-pass membrane protein</topology>
    </subcellularLocation>
</comment>
<feature type="transmembrane region" description="Helical" evidence="9">
    <location>
        <begin position="263"/>
        <end position="288"/>
    </location>
</feature>
<dbReference type="Proteomes" id="UP001500466">
    <property type="component" value="Unassembled WGS sequence"/>
</dbReference>
<feature type="transmembrane region" description="Helical" evidence="9">
    <location>
        <begin position="220"/>
        <end position="242"/>
    </location>
</feature>
<evidence type="ECO:0000256" key="1">
    <source>
        <dbReference type="ARBA" id="ARBA00004651"/>
    </source>
</evidence>
<dbReference type="InterPro" id="IPR051449">
    <property type="entry name" value="ABC-2_transporter_component"/>
</dbReference>
<feature type="transmembrane region" description="Helical" evidence="9">
    <location>
        <begin position="190"/>
        <end position="214"/>
    </location>
</feature>
<evidence type="ECO:0000256" key="8">
    <source>
        <dbReference type="SAM" id="MobiDB-lite"/>
    </source>
</evidence>